<keyword evidence="3" id="KW-0812">Transmembrane</keyword>
<accession>A0A1S3GBY3</accession>
<dbReference type="InterPro" id="IPR001870">
    <property type="entry name" value="B30.2/SPRY"/>
</dbReference>
<dbReference type="PRINTS" id="PR01407">
    <property type="entry name" value="BUTYPHLNCDUF"/>
</dbReference>
<comment type="subcellular location">
    <subcellularLocation>
        <location evidence="1">Membrane</location>
        <topology evidence="1">Single-pass type I membrane protein</topology>
    </subcellularLocation>
</comment>
<dbReference type="AlphaFoldDB" id="A0A1S3GBY3"/>
<dbReference type="SUPFAM" id="SSF48726">
    <property type="entry name" value="Immunoglobulin"/>
    <property type="match status" value="2"/>
</dbReference>
<dbReference type="PROSITE" id="PS50835">
    <property type="entry name" value="IG_LIKE"/>
    <property type="match status" value="2"/>
</dbReference>
<evidence type="ECO:0000313" key="13">
    <source>
        <dbReference type="Proteomes" id="UP000081671"/>
    </source>
</evidence>
<keyword evidence="6" id="KW-0472">Membrane</keyword>
<keyword evidence="7" id="KW-1015">Disulfide bond</keyword>
<dbReference type="SMART" id="SM00449">
    <property type="entry name" value="SPRY"/>
    <property type="match status" value="1"/>
</dbReference>
<keyword evidence="13" id="KW-1185">Reference proteome</keyword>
<evidence type="ECO:0000259" key="12">
    <source>
        <dbReference type="PROSITE" id="PS50835"/>
    </source>
</evidence>
<dbReference type="PROSITE" id="PS50188">
    <property type="entry name" value="B302_SPRY"/>
    <property type="match status" value="1"/>
</dbReference>
<evidence type="ECO:0000259" key="11">
    <source>
        <dbReference type="PROSITE" id="PS50188"/>
    </source>
</evidence>
<evidence type="ECO:0000256" key="3">
    <source>
        <dbReference type="ARBA" id="ARBA00022692"/>
    </source>
</evidence>
<dbReference type="Pfam" id="PF07686">
    <property type="entry name" value="V-set"/>
    <property type="match status" value="1"/>
</dbReference>
<dbReference type="RefSeq" id="XP_012886331.1">
    <property type="nucleotide sequence ID" value="XM_013030877.1"/>
</dbReference>
<dbReference type="InParanoid" id="A0A1S3GBY3"/>
<dbReference type="GO" id="GO:0005102">
    <property type="term" value="F:signaling receptor binding"/>
    <property type="evidence" value="ECO:0007669"/>
    <property type="project" value="TreeGrafter"/>
</dbReference>
<dbReference type="InterPro" id="IPR007110">
    <property type="entry name" value="Ig-like_dom"/>
</dbReference>
<dbReference type="FunFam" id="2.60.40.10:FF:000208">
    <property type="entry name" value="Butyrophilin subfamily 1 member A1"/>
    <property type="match status" value="1"/>
</dbReference>
<feature type="domain" description="Ig-like" evidence="12">
    <location>
        <begin position="7"/>
        <end position="114"/>
    </location>
</feature>
<dbReference type="PANTHER" id="PTHR24100">
    <property type="entry name" value="BUTYROPHILIN"/>
    <property type="match status" value="1"/>
</dbReference>
<dbReference type="Pfam" id="PF13765">
    <property type="entry name" value="PRY"/>
    <property type="match status" value="1"/>
</dbReference>
<dbReference type="InterPro" id="IPR050504">
    <property type="entry name" value="IgSF_BTN/MOG"/>
</dbReference>
<dbReference type="GO" id="GO:0009897">
    <property type="term" value="C:external side of plasma membrane"/>
    <property type="evidence" value="ECO:0007669"/>
    <property type="project" value="TreeGrafter"/>
</dbReference>
<dbReference type="PANTHER" id="PTHR24100:SF108">
    <property type="entry name" value="BUTYROPHILIN-LIKE PROTEIN 8"/>
    <property type="match status" value="1"/>
</dbReference>
<evidence type="ECO:0000256" key="6">
    <source>
        <dbReference type="ARBA" id="ARBA00023136"/>
    </source>
</evidence>
<evidence type="ECO:0000256" key="1">
    <source>
        <dbReference type="ARBA" id="ARBA00004479"/>
    </source>
</evidence>
<dbReference type="OrthoDB" id="6105938at2759"/>
<dbReference type="InterPro" id="IPR003599">
    <property type="entry name" value="Ig_sub"/>
</dbReference>
<dbReference type="Pfam" id="PF00622">
    <property type="entry name" value="SPRY"/>
    <property type="match status" value="1"/>
</dbReference>
<dbReference type="InterPro" id="IPR006574">
    <property type="entry name" value="PRY"/>
</dbReference>
<sequence>MVLVLIPLFSLLQLGAGQWKVLGPKQTIQVWEGEDVTFPCSLSPETNAEAMEVRFFKDYFNAIVFLYQDGKDKRYMQMTQYKGRTELVKDFITNGRVLLKLQKVVPSDTGIYGCWFSSKTHQHEAIWDLEVTVLGSPPLISVMGYVDGGIQLLCQSSGWVSQPIMKWIGPDELELPSDSKVNEDTQGLFDVETSLTVQEDSGSVACSIQHTDHSRVVKSRIWIRKEVQDKLELKETWKFAEALTLDPDTAHPQLYISNLKRVTYKPIPQDVSELDTRFVGKCLVAHQGFLSGKHYWEVEVGHNNCWSLGVCQDSVDRKKLHVTLSPMNGYWVLEHEKEDFYFVNNPNRIRLYPRSNLTRVGIFLDYECGTLSFFNVDDESLIYTLTCRFKGLLRPYIQLNPHDEEKVSPIVIAPCHAK</sequence>
<evidence type="ECO:0000256" key="7">
    <source>
        <dbReference type="ARBA" id="ARBA00023157"/>
    </source>
</evidence>
<protein>
    <submittedName>
        <fullName evidence="14">Butyrophilin-like protein 8</fullName>
    </submittedName>
</protein>
<dbReference type="InterPro" id="IPR043136">
    <property type="entry name" value="B30.2/SPRY_sf"/>
</dbReference>
<dbReference type="InterPro" id="IPR053896">
    <property type="entry name" value="BTN3A2-like_Ig-C"/>
</dbReference>
<dbReference type="GO" id="GO:0001817">
    <property type="term" value="P:regulation of cytokine production"/>
    <property type="evidence" value="ECO:0007669"/>
    <property type="project" value="TreeGrafter"/>
</dbReference>
<dbReference type="SMART" id="SM00409">
    <property type="entry name" value="IG"/>
    <property type="match status" value="1"/>
</dbReference>
<dbReference type="InterPro" id="IPR036179">
    <property type="entry name" value="Ig-like_dom_sf"/>
</dbReference>
<gene>
    <name evidence="14" type="primary">LOC105996695</name>
</gene>
<dbReference type="InterPro" id="IPR013106">
    <property type="entry name" value="Ig_V-set"/>
</dbReference>
<evidence type="ECO:0000256" key="10">
    <source>
        <dbReference type="SAM" id="SignalP"/>
    </source>
</evidence>
<dbReference type="Pfam" id="PF22705">
    <property type="entry name" value="C2-set_3"/>
    <property type="match status" value="1"/>
</dbReference>
<evidence type="ECO:0000256" key="4">
    <source>
        <dbReference type="ARBA" id="ARBA00022729"/>
    </source>
</evidence>
<keyword evidence="4 10" id="KW-0732">Signal</keyword>
<proteinExistence type="inferred from homology"/>
<dbReference type="InterPro" id="IPR003877">
    <property type="entry name" value="SPRY_dom"/>
</dbReference>
<keyword evidence="8" id="KW-0325">Glycoprotein</keyword>
<organism evidence="13 14">
    <name type="scientific">Dipodomys ordii</name>
    <name type="common">Ord's kangaroo rat</name>
    <dbReference type="NCBI Taxonomy" id="10020"/>
    <lineage>
        <taxon>Eukaryota</taxon>
        <taxon>Metazoa</taxon>
        <taxon>Chordata</taxon>
        <taxon>Craniata</taxon>
        <taxon>Vertebrata</taxon>
        <taxon>Euteleostomi</taxon>
        <taxon>Mammalia</taxon>
        <taxon>Eutheria</taxon>
        <taxon>Euarchontoglires</taxon>
        <taxon>Glires</taxon>
        <taxon>Rodentia</taxon>
        <taxon>Castorimorpha</taxon>
        <taxon>Heteromyidae</taxon>
        <taxon>Dipodomyinae</taxon>
        <taxon>Dipodomys</taxon>
    </lineage>
</organism>
<dbReference type="Gene3D" id="2.60.40.10">
    <property type="entry name" value="Immunoglobulins"/>
    <property type="match status" value="2"/>
</dbReference>
<dbReference type="SMART" id="SM00589">
    <property type="entry name" value="PRY"/>
    <property type="match status" value="1"/>
</dbReference>
<dbReference type="InterPro" id="IPR013783">
    <property type="entry name" value="Ig-like_fold"/>
</dbReference>
<dbReference type="GO" id="GO:0050852">
    <property type="term" value="P:T cell receptor signaling pathway"/>
    <property type="evidence" value="ECO:0007669"/>
    <property type="project" value="TreeGrafter"/>
</dbReference>
<dbReference type="SMART" id="SM00406">
    <property type="entry name" value="IGv"/>
    <property type="match status" value="1"/>
</dbReference>
<dbReference type="Proteomes" id="UP000081671">
    <property type="component" value="Unplaced"/>
</dbReference>
<feature type="domain" description="Ig-like" evidence="12">
    <location>
        <begin position="138"/>
        <end position="218"/>
    </location>
</feature>
<dbReference type="Gene3D" id="2.60.120.920">
    <property type="match status" value="1"/>
</dbReference>
<evidence type="ECO:0000313" key="14">
    <source>
        <dbReference type="RefSeq" id="XP_012886331.1"/>
    </source>
</evidence>
<comment type="similarity">
    <text evidence="2">Belongs to the immunoglobulin superfamily. BTN/MOG family.</text>
</comment>
<dbReference type="KEGG" id="dord:105996695"/>
<evidence type="ECO:0000256" key="5">
    <source>
        <dbReference type="ARBA" id="ARBA00022989"/>
    </source>
</evidence>
<dbReference type="FunFam" id="2.60.120.920:FF:000004">
    <property type="entry name" value="Butyrophilin subfamily 1 member A1"/>
    <property type="match status" value="1"/>
</dbReference>
<dbReference type="InterPro" id="IPR013320">
    <property type="entry name" value="ConA-like_dom_sf"/>
</dbReference>
<feature type="domain" description="B30.2/SPRY" evidence="11">
    <location>
        <begin position="223"/>
        <end position="417"/>
    </location>
</feature>
<feature type="signal peptide" evidence="10">
    <location>
        <begin position="1"/>
        <end position="17"/>
    </location>
</feature>
<evidence type="ECO:0000256" key="9">
    <source>
        <dbReference type="ARBA" id="ARBA00023319"/>
    </source>
</evidence>
<dbReference type="FunFam" id="2.60.40.10:FF:000088">
    <property type="entry name" value="Butyrophilin subfamily 1 member A1"/>
    <property type="match status" value="1"/>
</dbReference>
<keyword evidence="5" id="KW-1133">Transmembrane helix</keyword>
<dbReference type="SUPFAM" id="SSF49899">
    <property type="entry name" value="Concanavalin A-like lectins/glucanases"/>
    <property type="match status" value="1"/>
</dbReference>
<reference evidence="14" key="1">
    <citation type="submission" date="2025-08" db="UniProtKB">
        <authorList>
            <consortium name="RefSeq"/>
        </authorList>
    </citation>
    <scope>IDENTIFICATION</scope>
    <source>
        <tissue evidence="14">Kidney</tissue>
    </source>
</reference>
<dbReference type="CDD" id="cd13733">
    <property type="entry name" value="SPRY_PRY_C-I_1"/>
    <property type="match status" value="1"/>
</dbReference>
<dbReference type="GeneID" id="105996695"/>
<keyword evidence="9" id="KW-0393">Immunoglobulin domain</keyword>
<dbReference type="InterPro" id="IPR003879">
    <property type="entry name" value="Butyrophylin_SPRY"/>
</dbReference>
<feature type="chain" id="PRO_5010366831" evidence="10">
    <location>
        <begin position="18"/>
        <end position="418"/>
    </location>
</feature>
<evidence type="ECO:0000256" key="2">
    <source>
        <dbReference type="ARBA" id="ARBA00007591"/>
    </source>
</evidence>
<name>A0A1S3GBY3_DIPOR</name>
<evidence type="ECO:0000256" key="8">
    <source>
        <dbReference type="ARBA" id="ARBA00023180"/>
    </source>
</evidence>